<feature type="compositionally biased region" description="Basic and acidic residues" evidence="1">
    <location>
        <begin position="543"/>
        <end position="554"/>
    </location>
</feature>
<dbReference type="Proteomes" id="UP000018144">
    <property type="component" value="Unassembled WGS sequence"/>
</dbReference>
<feature type="compositionally biased region" description="Polar residues" evidence="1">
    <location>
        <begin position="171"/>
        <end position="181"/>
    </location>
</feature>
<evidence type="ECO:0000313" key="3">
    <source>
        <dbReference type="Proteomes" id="UP000018144"/>
    </source>
</evidence>
<feature type="compositionally biased region" description="Basic and acidic residues" evidence="1">
    <location>
        <begin position="513"/>
        <end position="524"/>
    </location>
</feature>
<feature type="region of interest" description="Disordered" evidence="1">
    <location>
        <begin position="775"/>
        <end position="835"/>
    </location>
</feature>
<dbReference type="EMBL" id="HF935245">
    <property type="protein sequence ID" value="CCX05312.1"/>
    <property type="molecule type" value="Genomic_DNA"/>
</dbReference>
<feature type="compositionally biased region" description="Basic and acidic residues" evidence="1">
    <location>
        <begin position="35"/>
        <end position="49"/>
    </location>
</feature>
<feature type="region of interest" description="Disordered" evidence="1">
    <location>
        <begin position="430"/>
        <end position="580"/>
    </location>
</feature>
<proteinExistence type="predicted"/>
<accession>U4KVI7</accession>
<sequence length="898" mass="99289">MPDFGVQVSVMRYNEAGELIHEDEAAINEVTSEEGAPRQQDHQDMSSDDLHDNVMTEKVSTLEELQSNDPLETALPDFDVDDEVIDHEDHQAMSSDTAHDNVMTEQVLTSEELQLLNPLAHLLPDSDSDDSDYEVIYEEYDPEEQEVRDDGFFELDPGFLKVETKVCESDYNGSDSSNAAEDNNVDLYSSEESDAAKDKAQEPNFEVPVEYFAEKIRNLKMELAGSDDDCAISSTSGSGAPPRRRRESIRTPAAPQAPIPRSPARAKFILGGSPSPDFDSGEGLSPRGSRSRTKSEAHRASLDPRAHRSGTPRPPKFLDKDASAKSKHKEVVEKESKSKRLPYDDTTSSDDSDPEQKARDAELMKRHGPIHLGSPKRRAERNGEDNDSDADSVATTESERMNRHFIRMAEEELEKPLAFEKPDVPYMETEHAKEYLGHGRDVSDIANNQKKDPEARSPYVSRFTENFSGDSSSPPGVGDDNAVHSDEDHDHDEGAIPRMSPRQERVLAMMQERFADYEHRRREASPSSSVSSNTKWAGIAEMVRQRDDPDRVTESDEEDKPDGSSNSPADDQLSPMNDSDLANLTQAWYEFVGRYEAKTQAPIDLEGDQSFIAQAWEEFVENYGNAEGDEAAPIEEPVRELSPLSFEKIPIDSPHRYSQVPKPGEHSLLWKLLHPEEVLENGANTEDKPQTVAGTPDGSRPSPTANVPYFDTDGTADTDNRDFNPTGQVDLRGALGIVTNAQIGSKLDNKGDRKLVDMIDQPPVVLQVFQASMDNNHGGAADGNPSVSKPAGEAEGCGDGKEPSSQDDPSEDKPSEEEKVHTEEPKPYITLSPHGKCLDPSRHYRAMSAERVGSFVDTKRVILMCGCIRVRPETAINYVVDDRGPLGPKDSKDGETAA</sequence>
<feature type="region of interest" description="Disordered" evidence="1">
    <location>
        <begin position="29"/>
        <end position="49"/>
    </location>
</feature>
<feature type="compositionally biased region" description="Basic and acidic residues" evidence="1">
    <location>
        <begin position="481"/>
        <end position="505"/>
    </location>
</feature>
<reference evidence="2 3" key="1">
    <citation type="journal article" date="2013" name="PLoS Genet.">
        <title>The genome and development-dependent transcriptomes of Pyronema confluens: a window into fungal evolution.</title>
        <authorList>
            <person name="Traeger S."/>
            <person name="Altegoer F."/>
            <person name="Freitag M."/>
            <person name="Gabaldon T."/>
            <person name="Kempken F."/>
            <person name="Kumar A."/>
            <person name="Marcet-Houben M."/>
            <person name="Poggeler S."/>
            <person name="Stajich J.E."/>
            <person name="Nowrousian M."/>
        </authorList>
    </citation>
    <scope>NUCLEOTIDE SEQUENCE [LARGE SCALE GENOMIC DNA]</scope>
    <source>
        <strain evidence="3">CBS 100304</strain>
        <tissue evidence="2">Vegetative mycelium</tissue>
    </source>
</reference>
<gene>
    <name evidence="2" type="ORF">PCON_04899</name>
</gene>
<name>U4KVI7_PYROM</name>
<feature type="region of interest" description="Disordered" evidence="1">
    <location>
        <begin position="170"/>
        <end position="205"/>
    </location>
</feature>
<feature type="compositionally biased region" description="Low complexity" evidence="1">
    <location>
        <begin position="468"/>
        <end position="480"/>
    </location>
</feature>
<feature type="region of interest" description="Disordered" evidence="1">
    <location>
        <begin position="681"/>
        <end position="727"/>
    </location>
</feature>
<feature type="compositionally biased region" description="Basic and acidic residues" evidence="1">
    <location>
        <begin position="293"/>
        <end position="306"/>
    </location>
</feature>
<feature type="compositionally biased region" description="Basic and acidic residues" evidence="1">
    <location>
        <begin position="811"/>
        <end position="826"/>
    </location>
</feature>
<feature type="compositionally biased region" description="Basic and acidic residues" evidence="1">
    <location>
        <begin position="354"/>
        <end position="365"/>
    </location>
</feature>
<evidence type="ECO:0000313" key="2">
    <source>
        <dbReference type="EMBL" id="CCX05312.1"/>
    </source>
</evidence>
<organism evidence="2 3">
    <name type="scientific">Pyronema omphalodes (strain CBS 100304)</name>
    <name type="common">Pyronema confluens</name>
    <dbReference type="NCBI Taxonomy" id="1076935"/>
    <lineage>
        <taxon>Eukaryota</taxon>
        <taxon>Fungi</taxon>
        <taxon>Dikarya</taxon>
        <taxon>Ascomycota</taxon>
        <taxon>Pezizomycotina</taxon>
        <taxon>Pezizomycetes</taxon>
        <taxon>Pezizales</taxon>
        <taxon>Pyronemataceae</taxon>
        <taxon>Pyronema</taxon>
    </lineage>
</organism>
<protein>
    <submittedName>
        <fullName evidence="2">Uncharacterized protein</fullName>
    </submittedName>
</protein>
<keyword evidence="3" id="KW-1185">Reference proteome</keyword>
<feature type="region of interest" description="Disordered" evidence="1">
    <location>
        <begin position="224"/>
        <end position="404"/>
    </location>
</feature>
<evidence type="ECO:0000256" key="1">
    <source>
        <dbReference type="SAM" id="MobiDB-lite"/>
    </source>
</evidence>
<feature type="compositionally biased region" description="Basic and acidic residues" evidence="1">
    <location>
        <begin position="316"/>
        <end position="343"/>
    </location>
</feature>
<dbReference type="AlphaFoldDB" id="U4KVI7"/>
<feature type="compositionally biased region" description="Basic residues" evidence="1">
    <location>
        <begin position="366"/>
        <end position="379"/>
    </location>
</feature>
<feature type="compositionally biased region" description="Polar residues" evidence="1">
    <location>
        <begin position="563"/>
        <end position="580"/>
    </location>
</feature>
<feature type="compositionally biased region" description="Basic and acidic residues" evidence="1">
    <location>
        <begin position="430"/>
        <end position="455"/>
    </location>
</feature>